<name>A0A7Y0L3N4_9FIRM</name>
<dbReference type="AlphaFoldDB" id="A0A7Y0L3N4"/>
<dbReference type="InterPro" id="IPR004360">
    <property type="entry name" value="Glyas_Fos-R_dOase_dom"/>
</dbReference>
<sequence>MVDGLVWCGIFTEEAQAMSRFIAEVLGGRLILEQPDFWVFDLPRGDRIEVFGTQGPRPAHLVHYQGRVLGFRVSDMDSAKRSLVEYGCELLGDTCRAGQTEWQHFRGPDGSVYELTRYPDA</sequence>
<dbReference type="Gene3D" id="3.10.180.10">
    <property type="entry name" value="2,3-Dihydroxybiphenyl 1,2-Dioxygenase, domain 1"/>
    <property type="match status" value="1"/>
</dbReference>
<dbReference type="RefSeq" id="WP_169096503.1">
    <property type="nucleotide sequence ID" value="NZ_JABBVZ010000006.1"/>
</dbReference>
<dbReference type="Pfam" id="PF00903">
    <property type="entry name" value="Glyoxalase"/>
    <property type="match status" value="1"/>
</dbReference>
<evidence type="ECO:0000313" key="2">
    <source>
        <dbReference type="EMBL" id="NMP21294.1"/>
    </source>
</evidence>
<evidence type="ECO:0000259" key="1">
    <source>
        <dbReference type="PROSITE" id="PS51819"/>
    </source>
</evidence>
<evidence type="ECO:0000313" key="3">
    <source>
        <dbReference type="Proteomes" id="UP000533476"/>
    </source>
</evidence>
<protein>
    <submittedName>
        <fullName evidence="2">VOC family protein</fullName>
    </submittedName>
</protein>
<dbReference type="InterPro" id="IPR029068">
    <property type="entry name" value="Glyas_Bleomycin-R_OHBP_Dase"/>
</dbReference>
<reference evidence="2 3" key="1">
    <citation type="submission" date="2020-04" db="EMBL/GenBank/DDBJ databases">
        <authorList>
            <person name="Zhang R."/>
            <person name="Schippers A."/>
        </authorList>
    </citation>
    <scope>NUCLEOTIDE SEQUENCE [LARGE SCALE GENOMIC DNA]</scope>
    <source>
        <strain evidence="2 3">DSM 109850</strain>
    </source>
</reference>
<feature type="domain" description="VOC" evidence="1">
    <location>
        <begin position="4"/>
        <end position="118"/>
    </location>
</feature>
<accession>A0A7Y0L3N4</accession>
<comment type="caution">
    <text evidence="2">The sequence shown here is derived from an EMBL/GenBank/DDBJ whole genome shotgun (WGS) entry which is preliminary data.</text>
</comment>
<dbReference type="EMBL" id="JABBVZ010000006">
    <property type="protein sequence ID" value="NMP21294.1"/>
    <property type="molecule type" value="Genomic_DNA"/>
</dbReference>
<keyword evidence="3" id="KW-1185">Reference proteome</keyword>
<dbReference type="CDD" id="cd06587">
    <property type="entry name" value="VOC"/>
    <property type="match status" value="1"/>
</dbReference>
<gene>
    <name evidence="2" type="ORF">HIJ39_02850</name>
</gene>
<proteinExistence type="predicted"/>
<dbReference type="PROSITE" id="PS51819">
    <property type="entry name" value="VOC"/>
    <property type="match status" value="1"/>
</dbReference>
<dbReference type="InterPro" id="IPR037523">
    <property type="entry name" value="VOC_core"/>
</dbReference>
<organism evidence="2 3">
    <name type="scientific">Sulfobacillus harzensis</name>
    <dbReference type="NCBI Taxonomy" id="2729629"/>
    <lineage>
        <taxon>Bacteria</taxon>
        <taxon>Bacillati</taxon>
        <taxon>Bacillota</taxon>
        <taxon>Clostridia</taxon>
        <taxon>Eubacteriales</taxon>
        <taxon>Clostridiales Family XVII. Incertae Sedis</taxon>
        <taxon>Sulfobacillus</taxon>
    </lineage>
</organism>
<dbReference type="SUPFAM" id="SSF54593">
    <property type="entry name" value="Glyoxalase/Bleomycin resistance protein/Dihydroxybiphenyl dioxygenase"/>
    <property type="match status" value="1"/>
</dbReference>
<dbReference type="Proteomes" id="UP000533476">
    <property type="component" value="Unassembled WGS sequence"/>
</dbReference>